<evidence type="ECO:0000313" key="3">
    <source>
        <dbReference type="EMBL" id="GAA4426442.1"/>
    </source>
</evidence>
<dbReference type="Proteomes" id="UP001501788">
    <property type="component" value="Unassembled WGS sequence"/>
</dbReference>
<gene>
    <name evidence="3" type="ORF">GCM10023090_22520</name>
</gene>
<accession>A0ABP8LCM5</accession>
<protein>
    <recommendedName>
        <fullName evidence="5">DUF4124 domain-containing protein</fullName>
    </recommendedName>
</protein>
<feature type="signal peptide" evidence="2">
    <location>
        <begin position="1"/>
        <end position="23"/>
    </location>
</feature>
<comment type="caution">
    <text evidence="3">The sequence shown here is derived from an EMBL/GenBank/DDBJ whole genome shotgun (WGS) entry which is preliminary data.</text>
</comment>
<dbReference type="RefSeq" id="WP_345064918.1">
    <property type="nucleotide sequence ID" value="NZ_BAABEX010000024.1"/>
</dbReference>
<reference evidence="4" key="1">
    <citation type="journal article" date="2019" name="Int. J. Syst. Evol. Microbiol.">
        <title>The Global Catalogue of Microorganisms (GCM) 10K type strain sequencing project: providing services to taxonomists for standard genome sequencing and annotation.</title>
        <authorList>
            <consortium name="The Broad Institute Genomics Platform"/>
            <consortium name="The Broad Institute Genome Sequencing Center for Infectious Disease"/>
            <person name="Wu L."/>
            <person name="Ma J."/>
        </authorList>
    </citation>
    <scope>NUCLEOTIDE SEQUENCE [LARGE SCALE GENOMIC DNA]</scope>
    <source>
        <strain evidence="4">JCM 31890</strain>
    </source>
</reference>
<keyword evidence="4" id="KW-1185">Reference proteome</keyword>
<keyword evidence="2" id="KW-0732">Signal</keyword>
<evidence type="ECO:0008006" key="5">
    <source>
        <dbReference type="Google" id="ProtNLM"/>
    </source>
</evidence>
<dbReference type="EMBL" id="BAABEX010000024">
    <property type="protein sequence ID" value="GAA4426442.1"/>
    <property type="molecule type" value="Genomic_DNA"/>
</dbReference>
<evidence type="ECO:0000256" key="1">
    <source>
        <dbReference type="SAM" id="MobiDB-lite"/>
    </source>
</evidence>
<feature type="compositionally biased region" description="Low complexity" evidence="1">
    <location>
        <begin position="48"/>
        <end position="85"/>
    </location>
</feature>
<proteinExistence type="predicted"/>
<evidence type="ECO:0000256" key="2">
    <source>
        <dbReference type="SAM" id="SignalP"/>
    </source>
</evidence>
<feature type="compositionally biased region" description="Polar residues" evidence="1">
    <location>
        <begin position="98"/>
        <end position="110"/>
    </location>
</feature>
<organism evidence="3 4">
    <name type="scientific">Acidovorax lacteus</name>
    <dbReference type="NCBI Taxonomy" id="1924988"/>
    <lineage>
        <taxon>Bacteria</taxon>
        <taxon>Pseudomonadati</taxon>
        <taxon>Pseudomonadota</taxon>
        <taxon>Betaproteobacteria</taxon>
        <taxon>Burkholderiales</taxon>
        <taxon>Comamonadaceae</taxon>
        <taxon>Acidovorax</taxon>
    </lineage>
</organism>
<sequence>MPIAPRRRTLAIVLTLLAAAAVAAALTADRWTPQAGVWLQQGWQALTGAGSAPASRTGASAATGRATSAPSPAPAPADAASVSAPRPRKCVQGGSVLYTDQSCPPGSTEQALEGGSITLMPR</sequence>
<evidence type="ECO:0000313" key="4">
    <source>
        <dbReference type="Proteomes" id="UP001501788"/>
    </source>
</evidence>
<feature type="region of interest" description="Disordered" evidence="1">
    <location>
        <begin position="48"/>
        <end position="122"/>
    </location>
</feature>
<feature type="chain" id="PRO_5045392859" description="DUF4124 domain-containing protein" evidence="2">
    <location>
        <begin position="24"/>
        <end position="122"/>
    </location>
</feature>
<name>A0ABP8LCM5_9BURK</name>